<sequence>MFVTVELEHAGSTLEVRSATGMNPFPVASGAVESYRRIFENRIAETHGFQASLRLTKSLDDYWQGG</sequence>
<organism evidence="1 2">
    <name type="scientific">Vaccinium darrowii</name>
    <dbReference type="NCBI Taxonomy" id="229202"/>
    <lineage>
        <taxon>Eukaryota</taxon>
        <taxon>Viridiplantae</taxon>
        <taxon>Streptophyta</taxon>
        <taxon>Embryophyta</taxon>
        <taxon>Tracheophyta</taxon>
        <taxon>Spermatophyta</taxon>
        <taxon>Magnoliopsida</taxon>
        <taxon>eudicotyledons</taxon>
        <taxon>Gunneridae</taxon>
        <taxon>Pentapetalae</taxon>
        <taxon>asterids</taxon>
        <taxon>Ericales</taxon>
        <taxon>Ericaceae</taxon>
        <taxon>Vaccinioideae</taxon>
        <taxon>Vaccinieae</taxon>
        <taxon>Vaccinium</taxon>
    </lineage>
</organism>
<comment type="caution">
    <text evidence="1">The sequence shown here is derived from an EMBL/GenBank/DDBJ whole genome shotgun (WGS) entry which is preliminary data.</text>
</comment>
<protein>
    <submittedName>
        <fullName evidence="1">Uncharacterized protein</fullName>
    </submittedName>
</protein>
<dbReference type="Proteomes" id="UP000828048">
    <property type="component" value="Chromosome 12"/>
</dbReference>
<evidence type="ECO:0000313" key="2">
    <source>
        <dbReference type="Proteomes" id="UP000828048"/>
    </source>
</evidence>
<reference evidence="1 2" key="1">
    <citation type="journal article" date="2021" name="Hortic Res">
        <title>High-quality reference genome and annotation aids understanding of berry development for evergreen blueberry (Vaccinium darrowii).</title>
        <authorList>
            <person name="Yu J."/>
            <person name="Hulse-Kemp A.M."/>
            <person name="Babiker E."/>
            <person name="Staton M."/>
        </authorList>
    </citation>
    <scope>NUCLEOTIDE SEQUENCE [LARGE SCALE GENOMIC DNA]</scope>
    <source>
        <strain evidence="2">cv. NJ 8807/NJ 8810</strain>
        <tissue evidence="1">Young leaf</tissue>
    </source>
</reference>
<name>A0ACB7ZEG7_9ERIC</name>
<accession>A0ACB7ZEG7</accession>
<dbReference type="EMBL" id="CM037162">
    <property type="protein sequence ID" value="KAH7864154.1"/>
    <property type="molecule type" value="Genomic_DNA"/>
</dbReference>
<keyword evidence="2" id="KW-1185">Reference proteome</keyword>
<proteinExistence type="predicted"/>
<gene>
    <name evidence="1" type="ORF">Vadar_026389</name>
</gene>
<evidence type="ECO:0000313" key="1">
    <source>
        <dbReference type="EMBL" id="KAH7864154.1"/>
    </source>
</evidence>